<evidence type="ECO:0000313" key="1">
    <source>
        <dbReference type="EMBL" id="ORX76703.1"/>
    </source>
</evidence>
<dbReference type="AlphaFoldDB" id="A0A1Y1WT48"/>
<comment type="caution">
    <text evidence="1">The sequence shown here is derived from an EMBL/GenBank/DDBJ whole genome shotgun (WGS) entry which is preliminary data.</text>
</comment>
<gene>
    <name evidence="1" type="ORF">BCR32DRAFT_283884</name>
</gene>
<keyword evidence="2" id="KW-1185">Reference proteome</keyword>
<proteinExistence type="predicted"/>
<organism evidence="1 2">
    <name type="scientific">Anaeromyces robustus</name>
    <dbReference type="NCBI Taxonomy" id="1754192"/>
    <lineage>
        <taxon>Eukaryota</taxon>
        <taxon>Fungi</taxon>
        <taxon>Fungi incertae sedis</taxon>
        <taxon>Chytridiomycota</taxon>
        <taxon>Chytridiomycota incertae sedis</taxon>
        <taxon>Neocallimastigomycetes</taxon>
        <taxon>Neocallimastigales</taxon>
        <taxon>Neocallimastigaceae</taxon>
        <taxon>Anaeromyces</taxon>
    </lineage>
</organism>
<name>A0A1Y1WT48_9FUNG</name>
<dbReference type="EMBL" id="MCFG01000283">
    <property type="protein sequence ID" value="ORX76703.1"/>
    <property type="molecule type" value="Genomic_DNA"/>
</dbReference>
<evidence type="ECO:0000313" key="2">
    <source>
        <dbReference type="Proteomes" id="UP000193944"/>
    </source>
</evidence>
<protein>
    <submittedName>
        <fullName evidence="1">Uncharacterized protein</fullName>
    </submittedName>
</protein>
<dbReference type="Proteomes" id="UP000193944">
    <property type="component" value="Unassembled WGS sequence"/>
</dbReference>
<reference evidence="1 2" key="1">
    <citation type="submission" date="2016-08" db="EMBL/GenBank/DDBJ databases">
        <title>A Parts List for Fungal Cellulosomes Revealed by Comparative Genomics.</title>
        <authorList>
            <consortium name="DOE Joint Genome Institute"/>
            <person name="Haitjema C.H."/>
            <person name="Gilmore S.P."/>
            <person name="Henske J.K."/>
            <person name="Solomon K.V."/>
            <person name="De Groot R."/>
            <person name="Kuo A."/>
            <person name="Mondo S.J."/>
            <person name="Salamov A.A."/>
            <person name="Labutti K."/>
            <person name="Zhao Z."/>
            <person name="Chiniquy J."/>
            <person name="Barry K."/>
            <person name="Brewer H.M."/>
            <person name="Purvine S.O."/>
            <person name="Wright A.T."/>
            <person name="Boxma B."/>
            <person name="Van Alen T."/>
            <person name="Hackstein J.H."/>
            <person name="Baker S.E."/>
            <person name="Grigoriev I.V."/>
            <person name="O'Malley M.A."/>
        </authorList>
    </citation>
    <scope>NUCLEOTIDE SEQUENCE [LARGE SCALE GENOMIC DNA]</scope>
    <source>
        <strain evidence="1 2">S4</strain>
    </source>
</reference>
<accession>A0A1Y1WT48</accession>
<reference evidence="1 2" key="2">
    <citation type="submission" date="2016-08" db="EMBL/GenBank/DDBJ databases">
        <title>Pervasive Adenine N6-methylation of Active Genes in Fungi.</title>
        <authorList>
            <consortium name="DOE Joint Genome Institute"/>
            <person name="Mondo S.J."/>
            <person name="Dannebaum R.O."/>
            <person name="Kuo R.C."/>
            <person name="Labutti K."/>
            <person name="Haridas S."/>
            <person name="Kuo A."/>
            <person name="Salamov A."/>
            <person name="Ahrendt S.R."/>
            <person name="Lipzen A."/>
            <person name="Sullivan W."/>
            <person name="Andreopoulos W.B."/>
            <person name="Clum A."/>
            <person name="Lindquist E."/>
            <person name="Daum C."/>
            <person name="Ramamoorthy G.K."/>
            <person name="Gryganskyi A."/>
            <person name="Culley D."/>
            <person name="Magnuson J.K."/>
            <person name="James T.Y."/>
            <person name="O'Malley M.A."/>
            <person name="Stajich J.E."/>
            <person name="Spatafora J.W."/>
            <person name="Visel A."/>
            <person name="Grigoriev I.V."/>
        </authorList>
    </citation>
    <scope>NUCLEOTIDE SEQUENCE [LARGE SCALE GENOMIC DNA]</scope>
    <source>
        <strain evidence="1 2">S4</strain>
    </source>
</reference>
<sequence length="211" mass="25103">MNCVEENLKYLDGKGNRICKLLDIHDIKIFSSLFPLHNHHTDEQLKQRELKEANTFPCSISSIKNLIKKEEEFRLNGWKKKEKGKKEKREKTPLVLKTEGFISHPTTFSFIFNLELKKISTISQAGAFNFQQKKEREKERWVYLISLNWYDLVNKQGIKGPSTSKSIRHNNNNNNNYNYLEFVIIYYFNHKAFGIHLLSVRNDDDYPRREF</sequence>